<dbReference type="EMBL" id="FPCH01000003">
    <property type="protein sequence ID" value="SFV36810.1"/>
    <property type="molecule type" value="Genomic_DNA"/>
</dbReference>
<dbReference type="CDD" id="cd07576">
    <property type="entry name" value="R-amidase_like"/>
    <property type="match status" value="1"/>
</dbReference>
<dbReference type="AlphaFoldDB" id="A0A1I7NQF4"/>
<accession>A0A1I7NQF4</accession>
<dbReference type="STRING" id="51670.SAMN04488557_2792"/>
<feature type="domain" description="CN hydrolase" evidence="2">
    <location>
        <begin position="1"/>
        <end position="237"/>
    </location>
</feature>
<dbReference type="PROSITE" id="PS50263">
    <property type="entry name" value="CN_HYDROLASE"/>
    <property type="match status" value="1"/>
</dbReference>
<sequence length="257" mass="27856">MRIAVCQTSSNPGDKAKNIETIRATARTAASWKADLLVLPELFLTGYNVGSRLRDLAETRDGPSLRSIGEIARNVACAIAVGFPEISGDELFNSSALFDAQGNLTAVYRKIHLFGPDEKNLFAPGNELIVARLGDRVLGMAICYDIEFPEMARELKRRGAHIIIVPTANMAPYFEVPTTFIRARALENGVFVAYANLCGSEGDLEYTGLSGITGPDGIDLARAGPRGEALLLAELPDKRPGDLFSTQIEDLQLPFSR</sequence>
<evidence type="ECO:0000313" key="4">
    <source>
        <dbReference type="Proteomes" id="UP000199423"/>
    </source>
</evidence>
<dbReference type="PANTHER" id="PTHR23088">
    <property type="entry name" value="NITRILASE-RELATED"/>
    <property type="match status" value="1"/>
</dbReference>
<dbReference type="RefSeq" id="WP_092868358.1">
    <property type="nucleotide sequence ID" value="NZ_FPCH01000003.1"/>
</dbReference>
<reference evidence="4" key="1">
    <citation type="submission" date="2016-10" db="EMBL/GenBank/DDBJ databases">
        <authorList>
            <person name="Varghese N."/>
            <person name="Submissions S."/>
        </authorList>
    </citation>
    <scope>NUCLEOTIDE SEQUENCE [LARGE SCALE GENOMIC DNA]</scope>
    <source>
        <strain evidence="4">DSM 1565</strain>
    </source>
</reference>
<proteinExistence type="inferred from homology"/>
<comment type="similarity">
    <text evidence="1">Belongs to the carbon-nitrogen hydrolase superfamily. NIT1/NIT2 family.</text>
</comment>
<dbReference type="SUPFAM" id="SSF56317">
    <property type="entry name" value="Carbon-nitrogen hydrolase"/>
    <property type="match status" value="1"/>
</dbReference>
<dbReference type="Proteomes" id="UP000199423">
    <property type="component" value="Unassembled WGS sequence"/>
</dbReference>
<dbReference type="OrthoDB" id="9811121at2"/>
<dbReference type="Pfam" id="PF00795">
    <property type="entry name" value="CN_hydrolase"/>
    <property type="match status" value="1"/>
</dbReference>
<gene>
    <name evidence="3" type="ORF">SAMN04488557_2792</name>
</gene>
<dbReference type="Gene3D" id="3.60.110.10">
    <property type="entry name" value="Carbon-nitrogen hydrolase"/>
    <property type="match status" value="1"/>
</dbReference>
<dbReference type="InterPro" id="IPR003010">
    <property type="entry name" value="C-N_Hydrolase"/>
</dbReference>
<evidence type="ECO:0000259" key="2">
    <source>
        <dbReference type="PROSITE" id="PS50263"/>
    </source>
</evidence>
<dbReference type="GO" id="GO:0016787">
    <property type="term" value="F:hydrolase activity"/>
    <property type="evidence" value="ECO:0007669"/>
    <property type="project" value="UniProtKB-KW"/>
</dbReference>
<evidence type="ECO:0000313" key="3">
    <source>
        <dbReference type="EMBL" id="SFV36810.1"/>
    </source>
</evidence>
<protein>
    <submittedName>
        <fullName evidence="3">Predicted amidohydrolase</fullName>
    </submittedName>
</protein>
<organism evidence="3 4">
    <name type="scientific">Hyphomicrobium facile</name>
    <dbReference type="NCBI Taxonomy" id="51670"/>
    <lineage>
        <taxon>Bacteria</taxon>
        <taxon>Pseudomonadati</taxon>
        <taxon>Pseudomonadota</taxon>
        <taxon>Alphaproteobacteria</taxon>
        <taxon>Hyphomicrobiales</taxon>
        <taxon>Hyphomicrobiaceae</taxon>
        <taxon>Hyphomicrobium</taxon>
    </lineage>
</organism>
<keyword evidence="4" id="KW-1185">Reference proteome</keyword>
<keyword evidence="3" id="KW-0378">Hydrolase</keyword>
<dbReference type="PANTHER" id="PTHR23088:SF27">
    <property type="entry name" value="DEAMINATED GLUTATHIONE AMIDASE"/>
    <property type="match status" value="1"/>
</dbReference>
<dbReference type="PROSITE" id="PS01227">
    <property type="entry name" value="UPF0012"/>
    <property type="match status" value="1"/>
</dbReference>
<name>A0A1I7NQF4_9HYPH</name>
<dbReference type="InterPro" id="IPR044083">
    <property type="entry name" value="RamA-like"/>
</dbReference>
<dbReference type="InterPro" id="IPR036526">
    <property type="entry name" value="C-N_Hydrolase_sf"/>
</dbReference>
<dbReference type="InterPro" id="IPR001110">
    <property type="entry name" value="UPF0012_CS"/>
</dbReference>
<evidence type="ECO:0000256" key="1">
    <source>
        <dbReference type="ARBA" id="ARBA00010613"/>
    </source>
</evidence>